<protein>
    <recommendedName>
        <fullName evidence="2">Phytanoyl-CoA hydroxylase-interacting protein-like C-terminal domain-containing protein</fullName>
    </recommendedName>
</protein>
<dbReference type="Pfam" id="PF19281">
    <property type="entry name" value="PHYHIP_C"/>
    <property type="match status" value="1"/>
</dbReference>
<feature type="compositionally biased region" description="Basic and acidic residues" evidence="1">
    <location>
        <begin position="765"/>
        <end position="776"/>
    </location>
</feature>
<feature type="compositionally biased region" description="Basic residues" evidence="1">
    <location>
        <begin position="777"/>
        <end position="789"/>
    </location>
</feature>
<keyword evidence="4" id="KW-1185">Reference proteome</keyword>
<dbReference type="InterPro" id="IPR045545">
    <property type="entry name" value="PHYIP/PHIPL_C"/>
</dbReference>
<evidence type="ECO:0000313" key="4">
    <source>
        <dbReference type="Proteomes" id="UP001432322"/>
    </source>
</evidence>
<gene>
    <name evidence="3" type="ORF">PFISCL1PPCAC_18323</name>
</gene>
<accession>A0AAV5W5C7</accession>
<feature type="domain" description="Phytanoyl-CoA hydroxylase-interacting protein-like C-terminal" evidence="2">
    <location>
        <begin position="234"/>
        <end position="449"/>
    </location>
</feature>
<organism evidence="3 4">
    <name type="scientific">Pristionchus fissidentatus</name>
    <dbReference type="NCBI Taxonomy" id="1538716"/>
    <lineage>
        <taxon>Eukaryota</taxon>
        <taxon>Metazoa</taxon>
        <taxon>Ecdysozoa</taxon>
        <taxon>Nematoda</taxon>
        <taxon>Chromadorea</taxon>
        <taxon>Rhabditida</taxon>
        <taxon>Rhabditina</taxon>
        <taxon>Diplogasteromorpha</taxon>
        <taxon>Diplogasteroidea</taxon>
        <taxon>Neodiplogasteridae</taxon>
        <taxon>Pristionchus</taxon>
    </lineage>
</organism>
<evidence type="ECO:0000259" key="2">
    <source>
        <dbReference type="Pfam" id="PF19281"/>
    </source>
</evidence>
<feature type="compositionally biased region" description="Acidic residues" evidence="1">
    <location>
        <begin position="945"/>
        <end position="955"/>
    </location>
</feature>
<dbReference type="Proteomes" id="UP001432322">
    <property type="component" value="Unassembled WGS sequence"/>
</dbReference>
<feature type="region of interest" description="Disordered" evidence="1">
    <location>
        <begin position="651"/>
        <end position="696"/>
    </location>
</feature>
<feature type="compositionally biased region" description="Low complexity" evidence="1">
    <location>
        <begin position="928"/>
        <end position="942"/>
    </location>
</feature>
<dbReference type="AlphaFoldDB" id="A0AAV5W5C7"/>
<proteinExistence type="predicted"/>
<dbReference type="EMBL" id="BTSY01000005">
    <property type="protein sequence ID" value="GMT27026.1"/>
    <property type="molecule type" value="Genomic_DNA"/>
</dbReference>
<reference evidence="3" key="1">
    <citation type="submission" date="2023-10" db="EMBL/GenBank/DDBJ databases">
        <title>Genome assembly of Pristionchus species.</title>
        <authorList>
            <person name="Yoshida K."/>
            <person name="Sommer R.J."/>
        </authorList>
    </citation>
    <scope>NUCLEOTIDE SEQUENCE</scope>
    <source>
        <strain evidence="3">RS5133</strain>
    </source>
</reference>
<dbReference type="GO" id="GO:0005737">
    <property type="term" value="C:cytoplasm"/>
    <property type="evidence" value="ECO:0007669"/>
    <property type="project" value="TreeGrafter"/>
</dbReference>
<dbReference type="PANTHER" id="PTHR15698:SF4">
    <property type="entry name" value="PHYTANOYL-COA HYDROXYLASE-INTERACTING PROTEIN-LIKE C-TERMINAL DOMAIN-CONTAINING PROTEIN"/>
    <property type="match status" value="1"/>
</dbReference>
<feature type="region of interest" description="Disordered" evidence="1">
    <location>
        <begin position="928"/>
        <end position="955"/>
    </location>
</feature>
<feature type="region of interest" description="Disordered" evidence="1">
    <location>
        <begin position="765"/>
        <end position="801"/>
    </location>
</feature>
<dbReference type="PANTHER" id="PTHR15698">
    <property type="entry name" value="PROTEIN CBG15099"/>
    <property type="match status" value="1"/>
</dbReference>
<feature type="region of interest" description="Disordered" evidence="1">
    <location>
        <begin position="473"/>
        <end position="512"/>
    </location>
</feature>
<evidence type="ECO:0000313" key="3">
    <source>
        <dbReference type="EMBL" id="GMT27026.1"/>
    </source>
</evidence>
<name>A0AAV5W5C7_9BILA</name>
<feature type="compositionally biased region" description="Acidic residues" evidence="1">
    <location>
        <begin position="668"/>
        <end position="680"/>
    </location>
</feature>
<dbReference type="InterPro" id="IPR042868">
    <property type="entry name" value="PHYHIP/PHYHIPL"/>
</dbReference>
<feature type="region of interest" description="Disordered" evidence="1">
    <location>
        <begin position="814"/>
        <end position="833"/>
    </location>
</feature>
<feature type="region of interest" description="Disordered" evidence="1">
    <location>
        <begin position="841"/>
        <end position="873"/>
    </location>
</feature>
<evidence type="ECO:0000256" key="1">
    <source>
        <dbReference type="SAM" id="MobiDB-lite"/>
    </source>
</evidence>
<feature type="compositionally biased region" description="Basic and acidic residues" evidence="1">
    <location>
        <begin position="473"/>
        <end position="483"/>
    </location>
</feature>
<sequence length="1021" mass="111984">SCSAAQPHGVTMFPNYNYGNVPSGSGGGYPYMQQPQLPLPTMPPMMPPVAAPVVPPAFHDDFTTWAQWNHFNGVNPTESWRHQASVSVRQTPYDRPVVAQHQVPYGGRPYVPRDLSGPNANTMRGAPVPHAINKQNSHDAFYNNVVPTLDFDVHVSSTKLDVVWKAPHVSGQLTYEVSVAEGKNFPFSLEFPANHTKYSIRAKAGESYQVSITAKKIANGVIVARGQRTIKAIFSDAELQLLYEKAVKYTGTRMHPFEILYRCKPKPYWDDIHHNCRNVMERYMKDDNGQPANSINGVISGLFFSARLLPNGTLPCSSPFGNVRMLVQAFMLLDPENVNIYFADFYCNKQAHYVTIVVAVKGGETDNYASKCLIPLDMRNNPWLKYLIRPDGDKWKFLFYAACSVWVEILFTENVPLNWGRFDQIQATGLGTSKIGGLSNNKSCTTCNLYPPGAGAARAADATHAYDAAERRADDYDARRRSDSTAALADNDERVEPPQFESLPSEEDGYEAEEGELPTAYETGANSTFQTLINCHNVNDYPNWTDLIECVCEVVDGVVMMEQQDRDRRITDFTTASDARIASALDEMDSVVGSCDEDKIHDLAGDMHELAGWWQRARDELAKLCDEREARARDNRAAAAASAVAAAAAAAAAQAPPTSGKRKHLKQEEEDMDEYLEDDEAKASKSRDAVITTQQPPPMKTAAVVFAAQSRVNLTPSAMRPTPAAAPPPFVIAVPAAAAAAARPPTTTVSPMVLSIPLPPEVAVKEVKKEEMETPTRSKRKERGKPPRQKKQEEVMDEYLDDDDEVTVAPVQKAATVLPAPTPPQTTPKVTVVEKKEVATVPAAPLPEKPKDTVAAKQPTATVPLPDSTTADGVTVKEEEDVLDDSAIDLSLFDETCNASMWQQQQKPAVSTVVGGGSRTDVLQRLQQLQQPSSSAAAASKSLEGEDEWLEEDDEDTVDLKRSINEPIAVASTSFEAPKRVKLEELDEHEEELLLALPGSASSSVLLDITQEMEDELLGID</sequence>
<comment type="caution">
    <text evidence="3">The sequence shown here is derived from an EMBL/GenBank/DDBJ whole genome shotgun (WGS) entry which is preliminary data.</text>
</comment>
<feature type="non-terminal residue" evidence="3">
    <location>
        <position position="1"/>
    </location>
</feature>